<evidence type="ECO:0000256" key="4">
    <source>
        <dbReference type="ARBA" id="ARBA00022692"/>
    </source>
</evidence>
<keyword evidence="6 9" id="KW-1133">Transmembrane helix</keyword>
<evidence type="ECO:0000313" key="11">
    <source>
        <dbReference type="Proteomes" id="UP000177269"/>
    </source>
</evidence>
<evidence type="ECO:0000256" key="9">
    <source>
        <dbReference type="HAMAP-Rule" id="MF_00422"/>
    </source>
</evidence>
<protein>
    <recommendedName>
        <fullName evidence="9">Protein translocase subunit SecE</fullName>
    </recommendedName>
</protein>
<dbReference type="GO" id="GO:0043952">
    <property type="term" value="P:protein transport by the Sec complex"/>
    <property type="evidence" value="ECO:0007669"/>
    <property type="project" value="UniProtKB-UniRule"/>
</dbReference>
<dbReference type="PANTHER" id="PTHR33910">
    <property type="entry name" value="PROTEIN TRANSLOCASE SUBUNIT SECE"/>
    <property type="match status" value="1"/>
</dbReference>
<evidence type="ECO:0000256" key="2">
    <source>
        <dbReference type="ARBA" id="ARBA00022448"/>
    </source>
</evidence>
<evidence type="ECO:0000256" key="1">
    <source>
        <dbReference type="ARBA" id="ARBA00004370"/>
    </source>
</evidence>
<dbReference type="GO" id="GO:0005886">
    <property type="term" value="C:plasma membrane"/>
    <property type="evidence" value="ECO:0007669"/>
    <property type="project" value="UniProtKB-SubCell"/>
</dbReference>
<evidence type="ECO:0000256" key="7">
    <source>
        <dbReference type="ARBA" id="ARBA00023010"/>
    </source>
</evidence>
<dbReference type="HAMAP" id="MF_00422">
    <property type="entry name" value="SecE"/>
    <property type="match status" value="1"/>
</dbReference>
<keyword evidence="2 9" id="KW-0813">Transport</keyword>
<comment type="function">
    <text evidence="9">Essential subunit of the Sec protein translocation channel SecYEG. Clamps together the 2 halves of SecY. May contact the channel plug during translocation.</text>
</comment>
<keyword evidence="3 9" id="KW-1003">Cell membrane</keyword>
<dbReference type="Proteomes" id="UP000177269">
    <property type="component" value="Unassembled WGS sequence"/>
</dbReference>
<reference evidence="10 11" key="1">
    <citation type="journal article" date="2016" name="Nat. Commun.">
        <title>Thousands of microbial genomes shed light on interconnected biogeochemical processes in an aquifer system.</title>
        <authorList>
            <person name="Anantharaman K."/>
            <person name="Brown C.T."/>
            <person name="Hug L.A."/>
            <person name="Sharon I."/>
            <person name="Castelle C.J."/>
            <person name="Probst A.J."/>
            <person name="Thomas B.C."/>
            <person name="Singh A."/>
            <person name="Wilkins M.J."/>
            <person name="Karaoz U."/>
            <person name="Brodie E.L."/>
            <person name="Williams K.H."/>
            <person name="Hubbard S.S."/>
            <person name="Banfield J.F."/>
        </authorList>
    </citation>
    <scope>NUCLEOTIDE SEQUENCE [LARGE SCALE GENOMIC DNA]</scope>
</reference>
<dbReference type="InterPro" id="IPR001901">
    <property type="entry name" value="Translocase_SecE/Sec61-g"/>
</dbReference>
<dbReference type="InterPro" id="IPR038379">
    <property type="entry name" value="SecE_sf"/>
</dbReference>
<dbReference type="GO" id="GO:0009306">
    <property type="term" value="P:protein secretion"/>
    <property type="evidence" value="ECO:0007669"/>
    <property type="project" value="UniProtKB-UniRule"/>
</dbReference>
<dbReference type="GO" id="GO:0065002">
    <property type="term" value="P:intracellular protein transmembrane transport"/>
    <property type="evidence" value="ECO:0007669"/>
    <property type="project" value="UniProtKB-UniRule"/>
</dbReference>
<comment type="caution">
    <text evidence="10">The sequence shown here is derived from an EMBL/GenBank/DDBJ whole genome shotgun (WGS) entry which is preliminary data.</text>
</comment>
<accession>A0A1G2P1F3</accession>
<dbReference type="PANTHER" id="PTHR33910:SF1">
    <property type="entry name" value="PROTEIN TRANSLOCASE SUBUNIT SECE"/>
    <property type="match status" value="1"/>
</dbReference>
<proteinExistence type="inferred from homology"/>
<keyword evidence="5 9" id="KW-0653">Protein transport</keyword>
<sequence>MKIVDYVRETRVEMKHVSWPTKRQAAIYTALVIVISIVIGALLGFFDYVFAFILGVVI</sequence>
<dbReference type="EMBL" id="MHSK01000033">
    <property type="protein sequence ID" value="OHA41442.1"/>
    <property type="molecule type" value="Genomic_DNA"/>
</dbReference>
<evidence type="ECO:0000256" key="3">
    <source>
        <dbReference type="ARBA" id="ARBA00022475"/>
    </source>
</evidence>
<dbReference type="AlphaFoldDB" id="A0A1G2P1F3"/>
<dbReference type="GO" id="GO:0008320">
    <property type="term" value="F:protein transmembrane transporter activity"/>
    <property type="evidence" value="ECO:0007669"/>
    <property type="project" value="UniProtKB-UniRule"/>
</dbReference>
<comment type="subcellular location">
    <subcellularLocation>
        <location evidence="9">Cell membrane</location>
        <topology evidence="9">Single-pass membrane protein</topology>
    </subcellularLocation>
    <subcellularLocation>
        <location evidence="1">Membrane</location>
    </subcellularLocation>
</comment>
<organism evidence="10 11">
    <name type="scientific">Candidatus Taylorbacteria bacterium RIFCSPLOWO2_12_FULL_43_20</name>
    <dbReference type="NCBI Taxonomy" id="1802332"/>
    <lineage>
        <taxon>Bacteria</taxon>
        <taxon>Candidatus Tayloriibacteriota</taxon>
    </lineage>
</organism>
<dbReference type="InterPro" id="IPR005807">
    <property type="entry name" value="SecE_bac"/>
</dbReference>
<keyword evidence="7 9" id="KW-0811">Translocation</keyword>
<comment type="similarity">
    <text evidence="9">Belongs to the SecE/SEC61-gamma family.</text>
</comment>
<evidence type="ECO:0000256" key="5">
    <source>
        <dbReference type="ARBA" id="ARBA00022927"/>
    </source>
</evidence>
<keyword evidence="4 9" id="KW-0812">Transmembrane</keyword>
<keyword evidence="8 9" id="KW-0472">Membrane</keyword>
<name>A0A1G2P1F3_9BACT</name>
<evidence type="ECO:0000256" key="6">
    <source>
        <dbReference type="ARBA" id="ARBA00022989"/>
    </source>
</evidence>
<comment type="subunit">
    <text evidence="9">Component of the Sec protein translocase complex. Heterotrimer consisting of SecY, SecE and SecG subunits. The heterotrimers can form oligomers, although 1 heterotrimer is thought to be able to translocate proteins. Interacts with the ribosome. Interacts with SecDF, and other proteins may be involved. Interacts with SecA.</text>
</comment>
<evidence type="ECO:0000313" key="10">
    <source>
        <dbReference type="EMBL" id="OHA41442.1"/>
    </source>
</evidence>
<dbReference type="GO" id="GO:0006605">
    <property type="term" value="P:protein targeting"/>
    <property type="evidence" value="ECO:0007669"/>
    <property type="project" value="UniProtKB-UniRule"/>
</dbReference>
<dbReference type="Gene3D" id="1.20.5.1030">
    <property type="entry name" value="Preprotein translocase secy subunit"/>
    <property type="match status" value="1"/>
</dbReference>
<dbReference type="NCBIfam" id="TIGR00964">
    <property type="entry name" value="secE_bact"/>
    <property type="match status" value="1"/>
</dbReference>
<feature type="transmembrane region" description="Helical" evidence="9">
    <location>
        <begin position="25"/>
        <end position="57"/>
    </location>
</feature>
<dbReference type="Pfam" id="PF00584">
    <property type="entry name" value="SecE"/>
    <property type="match status" value="1"/>
</dbReference>
<gene>
    <name evidence="9" type="primary">secE</name>
    <name evidence="10" type="ORF">A3G52_03695</name>
</gene>
<evidence type="ECO:0000256" key="8">
    <source>
        <dbReference type="ARBA" id="ARBA00023136"/>
    </source>
</evidence>